<comment type="caution">
    <text evidence="1">The sequence shown here is derived from an EMBL/GenBank/DDBJ whole genome shotgun (WGS) entry which is preliminary data.</text>
</comment>
<evidence type="ECO:0000313" key="1">
    <source>
        <dbReference type="EMBL" id="KAF9520862.1"/>
    </source>
</evidence>
<protein>
    <submittedName>
        <fullName evidence="1">Uncharacterized protein</fullName>
    </submittedName>
</protein>
<proteinExistence type="predicted"/>
<sequence length="211" mass="24042">MSSKSIFGLAPRLNLSLEPTSSARKFHIRRLQDILQLSVQREDFARAKKAWAILARCTEVDWITIWETGLSVIGKATGQSLEEHDTSRMGNRERLDYLKIVMLRHKPGREQILQEIVLTLIASQRHQEALDELELYLPSFPFQDNPVLHTYAGLIALFLAQPAGSISGPRSQSQAREAMLIREAKSHFERALALDQENVVSLRFLDKVRQV</sequence>
<dbReference type="InterPro" id="IPR053029">
    <property type="entry name" value="RNA_pol_I-specific_init_factor"/>
</dbReference>
<dbReference type="GO" id="GO:0001164">
    <property type="term" value="F:RNA polymerase I core promoter sequence-specific DNA binding"/>
    <property type="evidence" value="ECO:0007669"/>
    <property type="project" value="InterPro"/>
</dbReference>
<dbReference type="Pfam" id="PF04090">
    <property type="entry name" value="Rrn11"/>
    <property type="match status" value="1"/>
</dbReference>
<gene>
    <name evidence="1" type="ORF">BS47DRAFT_1286631</name>
</gene>
<dbReference type="EMBL" id="MU128910">
    <property type="protein sequence ID" value="KAF9520862.1"/>
    <property type="molecule type" value="Genomic_DNA"/>
</dbReference>
<dbReference type="GO" id="GO:0017025">
    <property type="term" value="F:TBP-class protein binding"/>
    <property type="evidence" value="ECO:0007669"/>
    <property type="project" value="TreeGrafter"/>
</dbReference>
<dbReference type="GO" id="GO:0070860">
    <property type="term" value="C:RNA polymerase I core factor complex"/>
    <property type="evidence" value="ECO:0007669"/>
    <property type="project" value="TreeGrafter"/>
</dbReference>
<reference evidence="1" key="1">
    <citation type="journal article" date="2020" name="Nat. Commun.">
        <title>Large-scale genome sequencing of mycorrhizal fungi provides insights into the early evolution of symbiotic traits.</title>
        <authorList>
            <person name="Miyauchi S."/>
            <person name="Kiss E."/>
            <person name="Kuo A."/>
            <person name="Drula E."/>
            <person name="Kohler A."/>
            <person name="Sanchez-Garcia M."/>
            <person name="Morin E."/>
            <person name="Andreopoulos B."/>
            <person name="Barry K.W."/>
            <person name="Bonito G."/>
            <person name="Buee M."/>
            <person name="Carver A."/>
            <person name="Chen C."/>
            <person name="Cichocki N."/>
            <person name="Clum A."/>
            <person name="Culley D."/>
            <person name="Crous P.W."/>
            <person name="Fauchery L."/>
            <person name="Girlanda M."/>
            <person name="Hayes R.D."/>
            <person name="Keri Z."/>
            <person name="LaButti K."/>
            <person name="Lipzen A."/>
            <person name="Lombard V."/>
            <person name="Magnuson J."/>
            <person name="Maillard F."/>
            <person name="Murat C."/>
            <person name="Nolan M."/>
            <person name="Ohm R.A."/>
            <person name="Pangilinan J."/>
            <person name="Pereira M.F."/>
            <person name="Perotto S."/>
            <person name="Peter M."/>
            <person name="Pfister S."/>
            <person name="Riley R."/>
            <person name="Sitrit Y."/>
            <person name="Stielow J.B."/>
            <person name="Szollosi G."/>
            <person name="Zifcakova L."/>
            <person name="Stursova M."/>
            <person name="Spatafora J.W."/>
            <person name="Tedersoo L."/>
            <person name="Vaario L.M."/>
            <person name="Yamada A."/>
            <person name="Yan M."/>
            <person name="Wang P."/>
            <person name="Xu J."/>
            <person name="Bruns T."/>
            <person name="Baldrian P."/>
            <person name="Vilgalys R."/>
            <person name="Dunand C."/>
            <person name="Henrissat B."/>
            <person name="Grigoriev I.V."/>
            <person name="Hibbett D."/>
            <person name="Nagy L.G."/>
            <person name="Martin F.M."/>
        </authorList>
    </citation>
    <scope>NUCLEOTIDE SEQUENCE</scope>
    <source>
        <strain evidence="1">UP504</strain>
    </source>
</reference>
<evidence type="ECO:0000313" key="2">
    <source>
        <dbReference type="Proteomes" id="UP000886523"/>
    </source>
</evidence>
<dbReference type="OrthoDB" id="2159786at2759"/>
<dbReference type="Proteomes" id="UP000886523">
    <property type="component" value="Unassembled WGS sequence"/>
</dbReference>
<organism evidence="1 2">
    <name type="scientific">Hydnum rufescens UP504</name>
    <dbReference type="NCBI Taxonomy" id="1448309"/>
    <lineage>
        <taxon>Eukaryota</taxon>
        <taxon>Fungi</taxon>
        <taxon>Dikarya</taxon>
        <taxon>Basidiomycota</taxon>
        <taxon>Agaricomycotina</taxon>
        <taxon>Agaricomycetes</taxon>
        <taxon>Cantharellales</taxon>
        <taxon>Hydnaceae</taxon>
        <taxon>Hydnum</taxon>
    </lineage>
</organism>
<name>A0A9P6BB44_9AGAM</name>
<accession>A0A9P6BB44</accession>
<dbReference type="PANTHER" id="PTHR28244">
    <property type="entry name" value="RNA POLYMERASE I-SPECIFIC TRANSCRIPTION INITIATION FACTOR RRN11"/>
    <property type="match status" value="1"/>
</dbReference>
<dbReference type="AlphaFoldDB" id="A0A9P6BB44"/>
<keyword evidence="2" id="KW-1185">Reference proteome</keyword>
<dbReference type="PANTHER" id="PTHR28244:SF1">
    <property type="entry name" value="RNA POLYMERASE I-SPECIFIC TRANSCRIPTION INITIATION FACTOR RRN11"/>
    <property type="match status" value="1"/>
</dbReference>
<dbReference type="GO" id="GO:0042790">
    <property type="term" value="P:nucleolar large rRNA transcription by RNA polymerase I"/>
    <property type="evidence" value="ECO:0007669"/>
    <property type="project" value="TreeGrafter"/>
</dbReference>
<dbReference type="GO" id="GO:0001181">
    <property type="term" value="F:RNA polymerase I general transcription initiation factor activity"/>
    <property type="evidence" value="ECO:0007669"/>
    <property type="project" value="InterPro"/>
</dbReference>
<dbReference type="InterPro" id="IPR007224">
    <property type="entry name" value="TIF_Rrn11"/>
</dbReference>